<dbReference type="Gene3D" id="3.40.50.300">
    <property type="entry name" value="P-loop containing nucleotide triphosphate hydrolases"/>
    <property type="match status" value="1"/>
</dbReference>
<feature type="domain" description="NB-ARC" evidence="3">
    <location>
        <begin position="89"/>
        <end position="234"/>
    </location>
</feature>
<reference evidence="4 5" key="1">
    <citation type="journal article" date="2009" name="Stand. Genomic Sci.">
        <title>Complete genome sequence of Stackebrandtia nassauensis type strain (LLR-40K-21).</title>
        <authorList>
            <person name="Munk C."/>
            <person name="Lapidus A."/>
            <person name="Copeland A."/>
            <person name="Jando M."/>
            <person name="Mayilraj S."/>
            <person name="Glavina Del Rio T."/>
            <person name="Nolan M."/>
            <person name="Chen F."/>
            <person name="Lucas S."/>
            <person name="Tice H."/>
            <person name="Cheng J.F."/>
            <person name="Han C."/>
            <person name="Detter J.C."/>
            <person name="Bruce D."/>
            <person name="Goodwin L."/>
            <person name="Chain P."/>
            <person name="Pitluck S."/>
            <person name="Goker M."/>
            <person name="Ovchinikova G."/>
            <person name="Pati A."/>
            <person name="Ivanova N."/>
            <person name="Mavromatis K."/>
            <person name="Chen A."/>
            <person name="Palaniappan K."/>
            <person name="Land M."/>
            <person name="Hauser L."/>
            <person name="Chang Y.J."/>
            <person name="Jeffries C.D."/>
            <person name="Bristow J."/>
            <person name="Eisen J.A."/>
            <person name="Markowitz V."/>
            <person name="Hugenholtz P."/>
            <person name="Kyrpides N.C."/>
            <person name="Klenk H.P."/>
        </authorList>
    </citation>
    <scope>NUCLEOTIDE SEQUENCE [LARGE SCALE GENOMIC DNA]</scope>
    <source>
        <strain evidence="5">DSM 44728 / CIP 108903 / NRRL B-16338 / NBRC 102104 / LLR-40K-21</strain>
    </source>
</reference>
<dbReference type="AlphaFoldDB" id="D3PX39"/>
<keyword evidence="1" id="KW-0802">TPR repeat</keyword>
<dbReference type="InterPro" id="IPR019734">
    <property type="entry name" value="TPR_rpt"/>
</dbReference>
<evidence type="ECO:0000256" key="1">
    <source>
        <dbReference type="PROSITE-ProRule" id="PRU00339"/>
    </source>
</evidence>
<dbReference type="Gene3D" id="1.25.40.10">
    <property type="entry name" value="Tetratricopeptide repeat domain"/>
    <property type="match status" value="1"/>
</dbReference>
<feature type="region of interest" description="Disordered" evidence="2">
    <location>
        <begin position="1"/>
        <end position="35"/>
    </location>
</feature>
<dbReference type="SUPFAM" id="SSF48452">
    <property type="entry name" value="TPR-like"/>
    <property type="match status" value="1"/>
</dbReference>
<feature type="compositionally biased region" description="Basic and acidic residues" evidence="2">
    <location>
        <begin position="10"/>
        <end position="22"/>
    </location>
</feature>
<dbReference type="GO" id="GO:0043531">
    <property type="term" value="F:ADP binding"/>
    <property type="evidence" value="ECO:0007669"/>
    <property type="project" value="InterPro"/>
</dbReference>
<dbReference type="PANTHER" id="PTHR47691">
    <property type="entry name" value="REGULATOR-RELATED"/>
    <property type="match status" value="1"/>
</dbReference>
<dbReference type="PROSITE" id="PS50005">
    <property type="entry name" value="TPR"/>
    <property type="match status" value="1"/>
</dbReference>
<sequence>MEPDDQEPEAEGRGDAKPEPVVRNDSSGPVGGNLYQGHTITVTNVHTAVRGFDDLPEIRPSGLPQAPEIFVNRVDKMAELTALVTKPRKSGAALVAIGGLGGVGKSALVARWGNQVAGELFPDGTMHVNLGAHRANGGVGMNAAFAQLLGQCGCEDWQLAKDLPGRREQLRARLRGKRVLLVADDVNTDAEVAQLRPEYVGSALIITGHGGGEYAMDQEHLSVEPLDDASAFELVSILIGSGEAEAERAEVTELVRLCGGVPKVIGIAVGPVRRHDSIRIADVLAGLRTEIDGAEGPVDQDSILGMVADRAYHSLTPEAARLYRALSWHPEGDVSKHAILALAQHPSGTGEPPLIDLLEHHLLEPLQTDRYKLSYLVRAHARRHAISVDGPRAERETLKVLASWYAAWAHSADKTMIPNRTRVFATEPSRRPPFTTGDDKDENKRDARDWFEAERYNLLAIQRRCFDEGWYDLVMRLGESMWVMYIGGRYLEDWLDSSRLAVTAAVDSGHPAAEVRFRAFLARALMENAAIATEPDRLFDEAARELTRARELPMADGIGPDLRASAIEFTGRWYSYKGQYREAIDCYRQAIPLFASQAERTDLPDESRRASQRGVTLQLHFIGRCLLKLGDLTGAAEHLRQAESRMVGTDHDRDVATIRTDLGEALRRLGRLDEAFAVVTAAVDVLAYKKWYRIEISALRQLALVAEARGDTELERTCLERLRDLYTATHDTELSAVEERLRRL</sequence>
<dbReference type="InterPro" id="IPR027417">
    <property type="entry name" value="P-loop_NTPase"/>
</dbReference>
<proteinExistence type="predicted"/>
<evidence type="ECO:0000313" key="5">
    <source>
        <dbReference type="Proteomes" id="UP000000844"/>
    </source>
</evidence>
<evidence type="ECO:0000313" key="4">
    <source>
        <dbReference type="EMBL" id="ADD45263.1"/>
    </source>
</evidence>
<dbReference type="InterPro" id="IPR011990">
    <property type="entry name" value="TPR-like_helical_dom_sf"/>
</dbReference>
<dbReference type="Pfam" id="PF00931">
    <property type="entry name" value="NB-ARC"/>
    <property type="match status" value="1"/>
</dbReference>
<evidence type="ECO:0000256" key="2">
    <source>
        <dbReference type="SAM" id="MobiDB-lite"/>
    </source>
</evidence>
<organism evidence="4 5">
    <name type="scientific">Stackebrandtia nassauensis (strain DSM 44728 / CIP 108903 / NRRL B-16338 / NBRC 102104 / LLR-40K-21)</name>
    <dbReference type="NCBI Taxonomy" id="446470"/>
    <lineage>
        <taxon>Bacteria</taxon>
        <taxon>Bacillati</taxon>
        <taxon>Actinomycetota</taxon>
        <taxon>Actinomycetes</taxon>
        <taxon>Glycomycetales</taxon>
        <taxon>Glycomycetaceae</taxon>
        <taxon>Stackebrandtia</taxon>
    </lineage>
</organism>
<gene>
    <name evidence="4" type="ordered locus">Snas_5633</name>
</gene>
<dbReference type="eggNOG" id="COG0457">
    <property type="taxonomic scope" value="Bacteria"/>
</dbReference>
<protein>
    <submittedName>
        <fullName evidence="4">NB-ARC domain protein</fullName>
    </submittedName>
</protein>
<dbReference type="RefSeq" id="WP_013020834.1">
    <property type="nucleotide sequence ID" value="NC_013947.1"/>
</dbReference>
<dbReference type="SUPFAM" id="SSF52540">
    <property type="entry name" value="P-loop containing nucleoside triphosphate hydrolases"/>
    <property type="match status" value="1"/>
</dbReference>
<dbReference type="STRING" id="446470.Snas_5633"/>
<dbReference type="OrthoDB" id="5521887at2"/>
<dbReference type="InterPro" id="IPR002182">
    <property type="entry name" value="NB-ARC"/>
</dbReference>
<dbReference type="EMBL" id="CP001778">
    <property type="protein sequence ID" value="ADD45263.1"/>
    <property type="molecule type" value="Genomic_DNA"/>
</dbReference>
<keyword evidence="5" id="KW-1185">Reference proteome</keyword>
<dbReference type="HOGENOM" id="CLU_004665_2_1_11"/>
<name>D3PX39_STANL</name>
<dbReference type="KEGG" id="sna:Snas_5633"/>
<dbReference type="Proteomes" id="UP000000844">
    <property type="component" value="Chromosome"/>
</dbReference>
<accession>D3PX39</accession>
<feature type="repeat" description="TPR" evidence="1">
    <location>
        <begin position="564"/>
        <end position="597"/>
    </location>
</feature>
<dbReference type="PANTHER" id="PTHR47691:SF3">
    <property type="entry name" value="HTH-TYPE TRANSCRIPTIONAL REGULATOR RV0890C-RELATED"/>
    <property type="match status" value="1"/>
</dbReference>
<dbReference type="PRINTS" id="PR00364">
    <property type="entry name" value="DISEASERSIST"/>
</dbReference>
<evidence type="ECO:0000259" key="3">
    <source>
        <dbReference type="Pfam" id="PF00931"/>
    </source>
</evidence>